<feature type="transmembrane region" description="Helical" evidence="1">
    <location>
        <begin position="230"/>
        <end position="250"/>
    </location>
</feature>
<keyword evidence="1" id="KW-0472">Membrane</keyword>
<comment type="caution">
    <text evidence="2">The sequence shown here is derived from an EMBL/GenBank/DDBJ whole genome shotgun (WGS) entry which is preliminary data.</text>
</comment>
<reference evidence="2" key="1">
    <citation type="journal article" date="2021" name="PeerJ">
        <title>Extensive microbial diversity within the chicken gut microbiome revealed by metagenomics and culture.</title>
        <authorList>
            <person name="Gilroy R."/>
            <person name="Ravi A."/>
            <person name="Getino M."/>
            <person name="Pursley I."/>
            <person name="Horton D.L."/>
            <person name="Alikhan N.F."/>
            <person name="Baker D."/>
            <person name="Gharbi K."/>
            <person name="Hall N."/>
            <person name="Watson M."/>
            <person name="Adriaenssens E.M."/>
            <person name="Foster-Nyarko E."/>
            <person name="Jarju S."/>
            <person name="Secka A."/>
            <person name="Antonio M."/>
            <person name="Oren A."/>
            <person name="Chaudhuri R.R."/>
            <person name="La Ragione R."/>
            <person name="Hildebrand F."/>
            <person name="Pallen M.J."/>
        </authorList>
    </citation>
    <scope>NUCLEOTIDE SEQUENCE</scope>
    <source>
        <strain evidence="2">5790</strain>
    </source>
</reference>
<feature type="transmembrane region" description="Helical" evidence="1">
    <location>
        <begin position="96"/>
        <end position="114"/>
    </location>
</feature>
<protein>
    <submittedName>
        <fullName evidence="2">Uncharacterized protein</fullName>
    </submittedName>
</protein>
<sequence>MKNIKLFAEYHEKLYIFAVMAVFFIIALVLNFHTDYVSDDFKYHFLYDTPHTPHEGTKRISSLFDVILSQINHWRLCNGRVVAHGLLQMVLPFGKTFFKIFNSLVYTGLGFLIYRHAAYNRRENPVLLLFIYIMMWLFIPQYGMTVLWASGAANYLWCAAIILAYLLPYRMYASGRGVPEDNLRNLILTSVFGMFAGCISENTGGGLVLMCILFVIFYRIKGLKIPRWSWAGILSSAAGAAVLICAPSSGGKLSGELTFKIITDRLESILKLNAELTYGLTVIIAVLVFICFIRGNMPADRKDGLIPAVYLIGACATVAALVLSPQHPERSWFTAVILMIVVAGMFCSEILDGVKRLTSPSVIIVTAAVCVVFAVSFSIGFRDINTTYKVVSEGVDRIEQALSEGRSEVTIPIVTPTDSKYDPFNGAGYVKASPGDWLNAWMAEYYGIDRIRGE</sequence>
<feature type="transmembrane region" description="Helical" evidence="1">
    <location>
        <begin position="14"/>
        <end position="32"/>
    </location>
</feature>
<dbReference type="EMBL" id="DXIJ01000103">
    <property type="protein sequence ID" value="HIV86129.1"/>
    <property type="molecule type" value="Genomic_DNA"/>
</dbReference>
<dbReference type="Proteomes" id="UP000824162">
    <property type="component" value="Unassembled WGS sequence"/>
</dbReference>
<feature type="transmembrane region" description="Helical" evidence="1">
    <location>
        <begin position="276"/>
        <end position="293"/>
    </location>
</feature>
<feature type="transmembrane region" description="Helical" evidence="1">
    <location>
        <begin position="331"/>
        <end position="351"/>
    </location>
</feature>
<feature type="transmembrane region" description="Helical" evidence="1">
    <location>
        <begin position="192"/>
        <end position="218"/>
    </location>
</feature>
<proteinExistence type="predicted"/>
<accession>A0A9D1PSI1</accession>
<reference evidence="2" key="2">
    <citation type="submission" date="2021-04" db="EMBL/GenBank/DDBJ databases">
        <authorList>
            <person name="Gilroy R."/>
        </authorList>
    </citation>
    <scope>NUCLEOTIDE SEQUENCE</scope>
    <source>
        <strain evidence="2">5790</strain>
    </source>
</reference>
<evidence type="ECO:0000313" key="2">
    <source>
        <dbReference type="EMBL" id="HIV86129.1"/>
    </source>
</evidence>
<feature type="transmembrane region" description="Helical" evidence="1">
    <location>
        <begin position="305"/>
        <end position="325"/>
    </location>
</feature>
<keyword evidence="1" id="KW-1133">Transmembrane helix</keyword>
<dbReference type="AlphaFoldDB" id="A0A9D1PSI1"/>
<name>A0A9D1PSI1_9FIRM</name>
<dbReference type="InterPro" id="IPR045691">
    <property type="entry name" value="DUF6056"/>
</dbReference>
<organism evidence="2 3">
    <name type="scientific">Candidatus Monoglobus merdigallinarum</name>
    <dbReference type="NCBI Taxonomy" id="2838698"/>
    <lineage>
        <taxon>Bacteria</taxon>
        <taxon>Bacillati</taxon>
        <taxon>Bacillota</taxon>
        <taxon>Clostridia</taxon>
        <taxon>Monoglobales</taxon>
        <taxon>Monoglobaceae</taxon>
        <taxon>Monoglobus</taxon>
    </lineage>
</organism>
<evidence type="ECO:0000256" key="1">
    <source>
        <dbReference type="SAM" id="Phobius"/>
    </source>
</evidence>
<feature type="transmembrane region" description="Helical" evidence="1">
    <location>
        <begin position="363"/>
        <end position="381"/>
    </location>
</feature>
<evidence type="ECO:0000313" key="3">
    <source>
        <dbReference type="Proteomes" id="UP000824162"/>
    </source>
</evidence>
<feature type="transmembrane region" description="Helical" evidence="1">
    <location>
        <begin position="126"/>
        <end position="148"/>
    </location>
</feature>
<gene>
    <name evidence="2" type="ORF">H9900_04895</name>
</gene>
<feature type="transmembrane region" description="Helical" evidence="1">
    <location>
        <begin position="155"/>
        <end position="172"/>
    </location>
</feature>
<keyword evidence="1" id="KW-0812">Transmembrane</keyword>
<dbReference type="Pfam" id="PF19528">
    <property type="entry name" value="DUF6056"/>
    <property type="match status" value="1"/>
</dbReference>